<sequence>MKPKRWVSWDLALGSIEPRDEEGKAAVGFLQVDEDEEGIGAGFDFEPSKQSNLASNLAVAGFLQVLGSKSNPAGTMFELGSISNPTSTGFRFKNQQPLGQWIC</sequence>
<keyword evidence="2" id="KW-1185">Reference proteome</keyword>
<proteinExistence type="predicted"/>
<dbReference type="Proteomes" id="UP001054252">
    <property type="component" value="Unassembled WGS sequence"/>
</dbReference>
<dbReference type="EMBL" id="BPVZ01000019">
    <property type="protein sequence ID" value="GKV02763.1"/>
    <property type="molecule type" value="Genomic_DNA"/>
</dbReference>
<gene>
    <name evidence="1" type="ORF">SLEP1_g15158</name>
</gene>
<organism evidence="1 2">
    <name type="scientific">Rubroshorea leprosula</name>
    <dbReference type="NCBI Taxonomy" id="152421"/>
    <lineage>
        <taxon>Eukaryota</taxon>
        <taxon>Viridiplantae</taxon>
        <taxon>Streptophyta</taxon>
        <taxon>Embryophyta</taxon>
        <taxon>Tracheophyta</taxon>
        <taxon>Spermatophyta</taxon>
        <taxon>Magnoliopsida</taxon>
        <taxon>eudicotyledons</taxon>
        <taxon>Gunneridae</taxon>
        <taxon>Pentapetalae</taxon>
        <taxon>rosids</taxon>
        <taxon>malvids</taxon>
        <taxon>Malvales</taxon>
        <taxon>Dipterocarpaceae</taxon>
        <taxon>Rubroshorea</taxon>
    </lineage>
</organism>
<evidence type="ECO:0000313" key="1">
    <source>
        <dbReference type="EMBL" id="GKV02763.1"/>
    </source>
</evidence>
<evidence type="ECO:0000313" key="2">
    <source>
        <dbReference type="Proteomes" id="UP001054252"/>
    </source>
</evidence>
<dbReference type="AlphaFoldDB" id="A0AAV5IUA0"/>
<accession>A0AAV5IUA0</accession>
<name>A0AAV5IUA0_9ROSI</name>
<protein>
    <submittedName>
        <fullName evidence="1">Uncharacterized protein</fullName>
    </submittedName>
</protein>
<comment type="caution">
    <text evidence="1">The sequence shown here is derived from an EMBL/GenBank/DDBJ whole genome shotgun (WGS) entry which is preliminary data.</text>
</comment>
<reference evidence="1 2" key="1">
    <citation type="journal article" date="2021" name="Commun. Biol.">
        <title>The genome of Shorea leprosula (Dipterocarpaceae) highlights the ecological relevance of drought in aseasonal tropical rainforests.</title>
        <authorList>
            <person name="Ng K.K.S."/>
            <person name="Kobayashi M.J."/>
            <person name="Fawcett J.A."/>
            <person name="Hatakeyama M."/>
            <person name="Paape T."/>
            <person name="Ng C.H."/>
            <person name="Ang C.C."/>
            <person name="Tnah L.H."/>
            <person name="Lee C.T."/>
            <person name="Nishiyama T."/>
            <person name="Sese J."/>
            <person name="O'Brien M.J."/>
            <person name="Copetti D."/>
            <person name="Mohd Noor M.I."/>
            <person name="Ong R.C."/>
            <person name="Putra M."/>
            <person name="Sireger I.Z."/>
            <person name="Indrioko S."/>
            <person name="Kosugi Y."/>
            <person name="Izuno A."/>
            <person name="Isagi Y."/>
            <person name="Lee S.L."/>
            <person name="Shimizu K.K."/>
        </authorList>
    </citation>
    <scope>NUCLEOTIDE SEQUENCE [LARGE SCALE GENOMIC DNA]</scope>
    <source>
        <strain evidence="1">214</strain>
    </source>
</reference>